<keyword evidence="5" id="KW-1185">Reference proteome</keyword>
<dbReference type="RefSeq" id="XP_013286669.1">
    <property type="nucleotide sequence ID" value="XM_013431215.1"/>
</dbReference>
<evidence type="ECO:0008006" key="6">
    <source>
        <dbReference type="Google" id="ProtNLM"/>
    </source>
</evidence>
<protein>
    <recommendedName>
        <fullName evidence="6">Synembryn-A</fullName>
    </recommendedName>
</protein>
<accession>A0A0D2DYJ9</accession>
<dbReference type="AlphaFoldDB" id="A0A0D2DYJ9"/>
<dbReference type="GO" id="GO:0005737">
    <property type="term" value="C:cytoplasm"/>
    <property type="evidence" value="ECO:0007669"/>
    <property type="project" value="TreeGrafter"/>
</dbReference>
<evidence type="ECO:0000256" key="1">
    <source>
        <dbReference type="ARBA" id="ARBA00009049"/>
    </source>
</evidence>
<dbReference type="SUPFAM" id="SSF48371">
    <property type="entry name" value="ARM repeat"/>
    <property type="match status" value="1"/>
</dbReference>
<dbReference type="Pfam" id="PF10165">
    <property type="entry name" value="Ric8"/>
    <property type="match status" value="1"/>
</dbReference>
<dbReference type="Proteomes" id="UP000053029">
    <property type="component" value="Unassembled WGS sequence"/>
</dbReference>
<proteinExistence type="inferred from homology"/>
<evidence type="ECO:0000256" key="2">
    <source>
        <dbReference type="ARBA" id="ARBA00022658"/>
    </source>
</evidence>
<dbReference type="VEuPathDB" id="FungiDB:Z517_02104"/>
<dbReference type="GO" id="GO:0001965">
    <property type="term" value="F:G-protein alpha-subunit binding"/>
    <property type="evidence" value="ECO:0007669"/>
    <property type="project" value="TreeGrafter"/>
</dbReference>
<evidence type="ECO:0000256" key="3">
    <source>
        <dbReference type="ARBA" id="ARBA00023186"/>
    </source>
</evidence>
<dbReference type="InterPro" id="IPR016024">
    <property type="entry name" value="ARM-type_fold"/>
</dbReference>
<dbReference type="HOGENOM" id="CLU_015532_0_0_1"/>
<dbReference type="InterPro" id="IPR019318">
    <property type="entry name" value="Gua_nucleotide_exch_fac_Ric8"/>
</dbReference>
<sequence>MTNQSQQGEARALLALLTKDLEVKTLDQARLEETLSKLKVLGRNVNNVSSIYNDEGIKTLGGYAFDNFSSSVRREALRCIANALLLIPAARKSPLKLKLDKKAADALRDANDDDEFLLSRILFLLTYDPGIDMTALISDHNLADAIVKHLSRHADEATKSSSKAPVGLGNMALMETLKLLFNATSVESDQLTKFRPAVVELFRLLIHSDVPSPALQPPISLIVNALANLDIDSQMAKDHEAYPAVDRLVAILEQAIQEHSSTELNTVAVPLLTVLRNINEAADPELREKMKARLLPDDKERDQPLGKSSSLASQLLRLTTSSGMLNLSESISGLMFELSNKDANEYVKNVGYGYAAGYLMTHKIPIPESAKKSHIAGETSNEVPINPITGQRLDKEQPIELPEMTREEKEREAERMFVLFERLKSTGVVNVKNPVEVANDEGRFEELSDSDSE</sequence>
<comment type="similarity">
    <text evidence="1">Belongs to the synembryn family.</text>
</comment>
<organism evidence="4 5">
    <name type="scientific">Fonsecaea pedrosoi CBS 271.37</name>
    <dbReference type="NCBI Taxonomy" id="1442368"/>
    <lineage>
        <taxon>Eukaryota</taxon>
        <taxon>Fungi</taxon>
        <taxon>Dikarya</taxon>
        <taxon>Ascomycota</taxon>
        <taxon>Pezizomycotina</taxon>
        <taxon>Eurotiomycetes</taxon>
        <taxon>Chaetothyriomycetidae</taxon>
        <taxon>Chaetothyriales</taxon>
        <taxon>Herpotrichiellaceae</taxon>
        <taxon>Fonsecaea</taxon>
    </lineage>
</organism>
<keyword evidence="3" id="KW-0143">Chaperone</keyword>
<dbReference type="PANTHER" id="PTHR12425:SF5">
    <property type="entry name" value="SYNEMBRYN"/>
    <property type="match status" value="1"/>
</dbReference>
<dbReference type="OrthoDB" id="5585685at2759"/>
<reference evidence="4 5" key="1">
    <citation type="submission" date="2015-01" db="EMBL/GenBank/DDBJ databases">
        <title>The Genome Sequence of Fonsecaea pedrosoi CBS 271.37.</title>
        <authorList>
            <consortium name="The Broad Institute Genomics Platform"/>
            <person name="Cuomo C."/>
            <person name="de Hoog S."/>
            <person name="Gorbushina A."/>
            <person name="Stielow B."/>
            <person name="Teixiera M."/>
            <person name="Abouelleil A."/>
            <person name="Chapman S.B."/>
            <person name="Priest M."/>
            <person name="Young S.K."/>
            <person name="Wortman J."/>
            <person name="Nusbaum C."/>
            <person name="Birren B."/>
        </authorList>
    </citation>
    <scope>NUCLEOTIDE SEQUENCE [LARGE SCALE GENOMIC DNA]</scope>
    <source>
        <strain evidence="4 5">CBS 271.37</strain>
    </source>
</reference>
<dbReference type="GeneID" id="25301594"/>
<dbReference type="PANTHER" id="PTHR12425">
    <property type="entry name" value="SYNEMBRYN"/>
    <property type="match status" value="1"/>
</dbReference>
<keyword evidence="2" id="KW-0344">Guanine-nucleotide releasing factor</keyword>
<gene>
    <name evidence="4" type="ORF">Z517_02104</name>
</gene>
<dbReference type="EMBL" id="KN846970">
    <property type="protein sequence ID" value="KIW82861.1"/>
    <property type="molecule type" value="Genomic_DNA"/>
</dbReference>
<name>A0A0D2DYJ9_9EURO</name>
<dbReference type="GO" id="GO:0005085">
    <property type="term" value="F:guanyl-nucleotide exchange factor activity"/>
    <property type="evidence" value="ECO:0007669"/>
    <property type="project" value="UniProtKB-KW"/>
</dbReference>
<evidence type="ECO:0000313" key="4">
    <source>
        <dbReference type="EMBL" id="KIW82861.1"/>
    </source>
</evidence>
<dbReference type="GO" id="GO:0007186">
    <property type="term" value="P:G protein-coupled receptor signaling pathway"/>
    <property type="evidence" value="ECO:0007669"/>
    <property type="project" value="TreeGrafter"/>
</dbReference>
<evidence type="ECO:0000313" key="5">
    <source>
        <dbReference type="Proteomes" id="UP000053029"/>
    </source>
</evidence>